<accession>A0A343W6F7</accession>
<keyword evidence="2" id="KW-0496">Mitochondrion</keyword>
<sequence>MPHLSPLNWILTPLMFWLLLSLLSSILWWSQTPSFPPLPTSFSPIKEHTWKWS</sequence>
<dbReference type="AlphaFoldDB" id="A0A343W6F7"/>
<feature type="transmembrane region" description="Helical" evidence="1">
    <location>
        <begin position="7"/>
        <end position="29"/>
    </location>
</feature>
<keyword evidence="1" id="KW-0812">Transmembrane</keyword>
<keyword evidence="1" id="KW-1133">Transmembrane helix</keyword>
<dbReference type="EMBL" id="KY753834">
    <property type="protein sequence ID" value="AVW86179.1"/>
    <property type="molecule type" value="Genomic_DNA"/>
</dbReference>
<geneLocation type="mitochondrion" evidence="2"/>
<keyword evidence="1" id="KW-0472">Membrane</keyword>
<protein>
    <submittedName>
        <fullName evidence="2">ATP synthase F0 subunit 8</fullName>
    </submittedName>
</protein>
<gene>
    <name evidence="2" type="primary">ATP8</name>
</gene>
<organism evidence="2">
    <name type="scientific">Eulepethus nanhaiensis</name>
    <dbReference type="NCBI Taxonomy" id="1881687"/>
    <lineage>
        <taxon>Eukaryota</taxon>
        <taxon>Metazoa</taxon>
        <taxon>Spiralia</taxon>
        <taxon>Lophotrochozoa</taxon>
        <taxon>Annelida</taxon>
        <taxon>Polychaeta</taxon>
        <taxon>Errantia</taxon>
        <taxon>Phyllodocida</taxon>
        <taxon>Eulepethidae</taxon>
        <taxon>Eulepethus</taxon>
    </lineage>
</organism>
<evidence type="ECO:0000313" key="2">
    <source>
        <dbReference type="EMBL" id="AVW86179.1"/>
    </source>
</evidence>
<proteinExistence type="predicted"/>
<evidence type="ECO:0000256" key="1">
    <source>
        <dbReference type="SAM" id="Phobius"/>
    </source>
</evidence>
<name>A0A343W6F7_9ANNE</name>
<reference evidence="2" key="1">
    <citation type="journal article" date="2018" name="Mol. Phylogenet. Evol.">
        <title>Phylogeny, evolution and mitochondrial gene order rearrangement in scale worms (Aphroditiformia, Annelida).</title>
        <authorList>
            <person name="Zhang Y."/>
            <person name="Sun J."/>
            <person name="Rouse G.W."/>
            <person name="Wiklund H."/>
            <person name="Pleijel F."/>
            <person name="Watanabe H.K."/>
            <person name="Chen C."/>
            <person name="Qian P.-Y."/>
            <person name="Qiu J.-W."/>
        </authorList>
    </citation>
    <scope>NUCLEOTIDE SEQUENCE</scope>
</reference>